<comment type="caution">
    <text evidence="3">The sequence shown here is derived from an EMBL/GenBank/DDBJ whole genome shotgun (WGS) entry which is preliminary data.</text>
</comment>
<name>A0A6D2JSY1_9BRAS</name>
<feature type="compositionally biased region" description="Polar residues" evidence="1">
    <location>
        <begin position="9"/>
        <end position="33"/>
    </location>
</feature>
<sequence>MAGEEDNPPSGTSAVDSSGNQVTASPSGSSGTQVNSGVVLPLVEAHTISPYTLAASDNPGALITSVQLNGENYNEWSSELLNALQAKRKLGFIHGNLTKPAIGSPDLENWLTVNSMLVGWIRASIEPKVRSTVTYITDARLLWNELRERFSVGNKVRTHQIKSQLAACRQNGQLVLEYYG</sequence>
<dbReference type="PANTHER" id="PTHR37610">
    <property type="entry name" value="CCHC-TYPE DOMAIN-CONTAINING PROTEIN"/>
    <property type="match status" value="1"/>
</dbReference>
<dbReference type="PANTHER" id="PTHR37610:SF97">
    <property type="entry name" value="RETROTRANSPOSON GAG DOMAIN-CONTAINING PROTEIN"/>
    <property type="match status" value="1"/>
</dbReference>
<dbReference type="Proteomes" id="UP000467841">
    <property type="component" value="Unassembled WGS sequence"/>
</dbReference>
<dbReference type="EMBL" id="CACVBM020001207">
    <property type="protein sequence ID" value="CAA7039178.1"/>
    <property type="molecule type" value="Genomic_DNA"/>
</dbReference>
<evidence type="ECO:0000256" key="1">
    <source>
        <dbReference type="SAM" id="MobiDB-lite"/>
    </source>
</evidence>
<dbReference type="AlphaFoldDB" id="A0A6D2JSY1"/>
<dbReference type="Pfam" id="PF14244">
    <property type="entry name" value="Retrotran_gag_3"/>
    <property type="match status" value="1"/>
</dbReference>
<evidence type="ECO:0000313" key="4">
    <source>
        <dbReference type="Proteomes" id="UP000467841"/>
    </source>
</evidence>
<accession>A0A6D2JSY1</accession>
<dbReference type="OrthoDB" id="1112175at2759"/>
<dbReference type="InterPro" id="IPR029472">
    <property type="entry name" value="Copia-like_N"/>
</dbReference>
<reference evidence="3" key="1">
    <citation type="submission" date="2020-01" db="EMBL/GenBank/DDBJ databases">
        <authorList>
            <person name="Mishra B."/>
        </authorList>
    </citation>
    <scope>NUCLEOTIDE SEQUENCE [LARGE SCALE GENOMIC DNA]</scope>
</reference>
<keyword evidence="4" id="KW-1185">Reference proteome</keyword>
<gene>
    <name evidence="3" type="ORF">MERR_LOCUS26413</name>
</gene>
<feature type="domain" description="Retrotransposon Copia-like N-terminal" evidence="2">
    <location>
        <begin position="55"/>
        <end position="101"/>
    </location>
</feature>
<feature type="region of interest" description="Disordered" evidence="1">
    <location>
        <begin position="1"/>
        <end position="33"/>
    </location>
</feature>
<evidence type="ECO:0000313" key="3">
    <source>
        <dbReference type="EMBL" id="CAA7039178.1"/>
    </source>
</evidence>
<protein>
    <recommendedName>
        <fullName evidence="2">Retrotransposon Copia-like N-terminal domain-containing protein</fullName>
    </recommendedName>
</protein>
<proteinExistence type="predicted"/>
<evidence type="ECO:0000259" key="2">
    <source>
        <dbReference type="Pfam" id="PF14244"/>
    </source>
</evidence>
<organism evidence="3 4">
    <name type="scientific">Microthlaspi erraticum</name>
    <dbReference type="NCBI Taxonomy" id="1685480"/>
    <lineage>
        <taxon>Eukaryota</taxon>
        <taxon>Viridiplantae</taxon>
        <taxon>Streptophyta</taxon>
        <taxon>Embryophyta</taxon>
        <taxon>Tracheophyta</taxon>
        <taxon>Spermatophyta</taxon>
        <taxon>Magnoliopsida</taxon>
        <taxon>eudicotyledons</taxon>
        <taxon>Gunneridae</taxon>
        <taxon>Pentapetalae</taxon>
        <taxon>rosids</taxon>
        <taxon>malvids</taxon>
        <taxon>Brassicales</taxon>
        <taxon>Brassicaceae</taxon>
        <taxon>Coluteocarpeae</taxon>
        <taxon>Microthlaspi</taxon>
    </lineage>
</organism>